<dbReference type="GO" id="GO:0031490">
    <property type="term" value="F:chromatin DNA binding"/>
    <property type="evidence" value="ECO:0007669"/>
    <property type="project" value="TreeGrafter"/>
</dbReference>
<dbReference type="KEGG" id="pda:103696670"/>
<feature type="region of interest" description="Disordered" evidence="3">
    <location>
        <begin position="126"/>
        <end position="151"/>
    </location>
</feature>
<feature type="transmembrane region" description="Helical" evidence="4">
    <location>
        <begin position="155"/>
        <end position="172"/>
    </location>
</feature>
<dbReference type="InterPro" id="IPR009072">
    <property type="entry name" value="Histone-fold"/>
</dbReference>
<gene>
    <name evidence="7" type="primary">LOC103696670</name>
</gene>
<reference evidence="7" key="1">
    <citation type="submission" date="2025-08" db="UniProtKB">
        <authorList>
            <consortium name="RefSeq"/>
        </authorList>
    </citation>
    <scope>IDENTIFICATION</scope>
    <source>
        <tissue evidence="7">Young leaves</tissue>
    </source>
</reference>
<keyword evidence="6" id="KW-1185">Reference proteome</keyword>
<accession>A0A8B8ZLK3</accession>
<dbReference type="OrthoDB" id="1707486at2759"/>
<evidence type="ECO:0000256" key="4">
    <source>
        <dbReference type="SAM" id="Phobius"/>
    </source>
</evidence>
<dbReference type="GO" id="GO:0006272">
    <property type="term" value="P:leading strand elongation"/>
    <property type="evidence" value="ECO:0007669"/>
    <property type="project" value="TreeGrafter"/>
</dbReference>
<proteinExistence type="predicted"/>
<organism evidence="6 7">
    <name type="scientific">Phoenix dactylifera</name>
    <name type="common">Date palm</name>
    <dbReference type="NCBI Taxonomy" id="42345"/>
    <lineage>
        <taxon>Eukaryota</taxon>
        <taxon>Viridiplantae</taxon>
        <taxon>Streptophyta</taxon>
        <taxon>Embryophyta</taxon>
        <taxon>Tracheophyta</taxon>
        <taxon>Spermatophyta</taxon>
        <taxon>Magnoliopsida</taxon>
        <taxon>Liliopsida</taxon>
        <taxon>Arecaceae</taxon>
        <taxon>Coryphoideae</taxon>
        <taxon>Phoeniceae</taxon>
        <taxon>Phoenix</taxon>
    </lineage>
</organism>
<evidence type="ECO:0000259" key="5">
    <source>
        <dbReference type="Pfam" id="PF00808"/>
    </source>
</evidence>
<dbReference type="SUPFAM" id="SSF47113">
    <property type="entry name" value="Histone-fold"/>
    <property type="match status" value="1"/>
</dbReference>
<evidence type="ECO:0000256" key="1">
    <source>
        <dbReference type="ARBA" id="ARBA00004123"/>
    </source>
</evidence>
<dbReference type="GO" id="GO:0008622">
    <property type="term" value="C:epsilon DNA polymerase complex"/>
    <property type="evidence" value="ECO:0007669"/>
    <property type="project" value="TreeGrafter"/>
</dbReference>
<keyword evidence="4" id="KW-0812">Transmembrane</keyword>
<keyword evidence="4" id="KW-1133">Transmembrane helix</keyword>
<sequence>MAKKGGGGSEGEVAPAPALAEAVEELPRAIVRRVVRDKLAELSSGGGGRGGEEEVNVHKDALLAFAVSTRIFIHHLSATANDICKESKRQTINIEDVLKALEEIEFPEFIEPLRIYLDAGGSRTARMSPGAPPLDPPMAASHRHHQRRRPARTRSRLLLGLLVVLRLASYVVKEGGLLGGLYAFFLFLRLIPALKAISNMQSKLQDDNAQCDRSAAISG</sequence>
<dbReference type="RefSeq" id="XP_038972519.1">
    <property type="nucleotide sequence ID" value="XM_039116591.1"/>
</dbReference>
<dbReference type="InterPro" id="IPR051377">
    <property type="entry name" value="DNA_Pol-Epsilon_Subunit"/>
</dbReference>
<dbReference type="GO" id="GO:0008623">
    <property type="term" value="C:CHRAC"/>
    <property type="evidence" value="ECO:0007669"/>
    <property type="project" value="TreeGrafter"/>
</dbReference>
<dbReference type="GO" id="GO:0046982">
    <property type="term" value="F:protein heterodimerization activity"/>
    <property type="evidence" value="ECO:0007669"/>
    <property type="project" value="InterPro"/>
</dbReference>
<evidence type="ECO:0000256" key="3">
    <source>
        <dbReference type="SAM" id="MobiDB-lite"/>
    </source>
</evidence>
<comment type="subcellular location">
    <subcellularLocation>
        <location evidence="1">Nucleus</location>
    </subcellularLocation>
</comment>
<dbReference type="AlphaFoldDB" id="A0A8B8ZLK3"/>
<dbReference type="CDD" id="cd22928">
    <property type="entry name" value="HFD_POLE3_DPB4"/>
    <property type="match status" value="1"/>
</dbReference>
<evidence type="ECO:0000313" key="7">
    <source>
        <dbReference type="RefSeq" id="XP_038972519.1"/>
    </source>
</evidence>
<evidence type="ECO:0000313" key="6">
    <source>
        <dbReference type="Proteomes" id="UP000228380"/>
    </source>
</evidence>
<evidence type="ECO:0000256" key="2">
    <source>
        <dbReference type="ARBA" id="ARBA00023242"/>
    </source>
</evidence>
<dbReference type="PANTHER" id="PTHR46172">
    <property type="entry name" value="DNA POLYMERASE EPSILON SUBUNIT 3"/>
    <property type="match status" value="1"/>
</dbReference>
<protein>
    <submittedName>
        <fullName evidence="7">Protein Dr1 homolog</fullName>
    </submittedName>
</protein>
<keyword evidence="2" id="KW-0539">Nucleus</keyword>
<dbReference type="Gene3D" id="1.10.20.10">
    <property type="entry name" value="Histone, subunit A"/>
    <property type="match status" value="1"/>
</dbReference>
<feature type="transmembrane region" description="Helical" evidence="4">
    <location>
        <begin position="178"/>
        <end position="197"/>
    </location>
</feature>
<dbReference type="GeneID" id="103696670"/>
<name>A0A8B8ZLK3_PHODC</name>
<dbReference type="Proteomes" id="UP000228380">
    <property type="component" value="Unplaced"/>
</dbReference>
<dbReference type="Pfam" id="PF00808">
    <property type="entry name" value="CBFD_NFYB_HMF"/>
    <property type="match status" value="1"/>
</dbReference>
<dbReference type="GO" id="GO:0006974">
    <property type="term" value="P:DNA damage response"/>
    <property type="evidence" value="ECO:0007669"/>
    <property type="project" value="TreeGrafter"/>
</dbReference>
<dbReference type="GO" id="GO:0031507">
    <property type="term" value="P:heterochromatin formation"/>
    <property type="evidence" value="ECO:0007669"/>
    <property type="project" value="TreeGrafter"/>
</dbReference>
<dbReference type="PANTHER" id="PTHR46172:SF1">
    <property type="entry name" value="DNA POLYMERASE EPSILON SUBUNIT 3"/>
    <property type="match status" value="1"/>
</dbReference>
<dbReference type="InterPro" id="IPR003958">
    <property type="entry name" value="CBFA_NFYB_domain"/>
</dbReference>
<feature type="compositionally biased region" description="Basic residues" evidence="3">
    <location>
        <begin position="141"/>
        <end position="151"/>
    </location>
</feature>
<feature type="domain" description="Transcription factor CBF/NF-Y/archaeal histone" evidence="5">
    <location>
        <begin position="52"/>
        <end position="101"/>
    </location>
</feature>
<keyword evidence="4" id="KW-0472">Membrane</keyword>